<evidence type="ECO:0000313" key="4">
    <source>
        <dbReference type="EMBL" id="QLH16960.1"/>
    </source>
</evidence>
<organism evidence="3 7">
    <name type="scientific">Paracoccus pantotrophus</name>
    <name type="common">Thiosphaera pantotropha</name>
    <dbReference type="NCBI Taxonomy" id="82367"/>
    <lineage>
        <taxon>Bacteria</taxon>
        <taxon>Pseudomonadati</taxon>
        <taxon>Pseudomonadota</taxon>
        <taxon>Alphaproteobacteria</taxon>
        <taxon>Rhodobacterales</taxon>
        <taxon>Paracoccaceae</taxon>
        <taxon>Paracoccus</taxon>
    </lineage>
</organism>
<sequence length="332" mass="35921">MRRPYFLGTAALPFLVLAGTASADCGSLTIASMNWQSAEVLASLDQFILNEGYGCDAEITIADTVPAITSLVEKGKPEVVPEGWVGLMPELFETGLAEGKIVSVGRALSDGGVQGWFIPKYIQDEHPEIRTAADVLAHPELFPAPEEPGKGAIYTGPAGWGGNIVTTQLAKAFGAEDKGFVLVDPGSAAGHDGAVARAYERRQGWVGYYWAPTALLGKYEMVQIDFGAPLDMEEWKRCTSVADCPDPKPNSWPVDEVLTLVAREFSETTDPAVMDYLSKRSWSNDTVNALMAWMTDNQATGEAGAQEFLRNNEETWTQWVSPDAAEKIRAAL</sequence>
<evidence type="ECO:0000256" key="1">
    <source>
        <dbReference type="SAM" id="SignalP"/>
    </source>
</evidence>
<dbReference type="EMBL" id="CP044425">
    <property type="protein sequence ID" value="QFG36377.1"/>
    <property type="molecule type" value="Genomic_DNA"/>
</dbReference>
<dbReference type="EMBL" id="RBLI01000003">
    <property type="protein sequence ID" value="RKS43039.1"/>
    <property type="molecule type" value="Genomic_DNA"/>
</dbReference>
<feature type="domain" description="ABC-type glycine betaine transport system substrate-binding" evidence="2">
    <location>
        <begin position="27"/>
        <end position="310"/>
    </location>
</feature>
<dbReference type="Proteomes" id="UP000509322">
    <property type="component" value="Plasmid unnamed1"/>
</dbReference>
<geneLocation type="plasmid" evidence="3">
    <name>pPAN2</name>
</geneLocation>
<keyword evidence="1" id="KW-0732">Signal</keyword>
<evidence type="ECO:0000313" key="3">
    <source>
        <dbReference type="EMBL" id="QFG36377.1"/>
    </source>
</evidence>
<dbReference type="KEGG" id="ppan:ESD82_09220"/>
<dbReference type="GO" id="GO:0043190">
    <property type="term" value="C:ATP-binding cassette (ABC) transporter complex"/>
    <property type="evidence" value="ECO:0007669"/>
    <property type="project" value="InterPro"/>
</dbReference>
<protein>
    <submittedName>
        <fullName evidence="3">ABC transporter substrate-binding protein</fullName>
    </submittedName>
    <submittedName>
        <fullName evidence="5">Glycine betaine/proline transport system substrate-binding protein</fullName>
    </submittedName>
</protein>
<evidence type="ECO:0000313" key="6">
    <source>
        <dbReference type="Proteomes" id="UP000273626"/>
    </source>
</evidence>
<gene>
    <name evidence="5" type="ORF">BDE18_3971</name>
    <name evidence="3" type="ORF">ESD82_09220</name>
    <name evidence="4" type="ORF">HYQ43_22430</name>
</gene>
<geneLocation type="plasmid" evidence="4 8">
    <name>unnamed1</name>
</geneLocation>
<dbReference type="Gene3D" id="3.10.105.10">
    <property type="entry name" value="Dipeptide-binding Protein, Domain 3"/>
    <property type="match status" value="1"/>
</dbReference>
<dbReference type="SUPFAM" id="SSF53850">
    <property type="entry name" value="Periplasmic binding protein-like II"/>
    <property type="match status" value="1"/>
</dbReference>
<dbReference type="RefSeq" id="WP_024846223.1">
    <property type="nucleotide sequence ID" value="NZ_CP038205.1"/>
</dbReference>
<dbReference type="Proteomes" id="UP000326453">
    <property type="component" value="Plasmid pPAN2"/>
</dbReference>
<keyword evidence="3" id="KW-0614">Plasmid</keyword>
<reference evidence="5 6" key="1">
    <citation type="submission" date="2018-10" db="EMBL/GenBank/DDBJ databases">
        <title>Genomic Encyclopedia of Archaeal and Bacterial Type Strains, Phase II (KMG-II): from individual species to whole genera.</title>
        <authorList>
            <person name="Goeker M."/>
        </authorList>
    </citation>
    <scope>NUCLEOTIDE SEQUENCE [LARGE SCALE GENOMIC DNA]</scope>
    <source>
        <strain evidence="6">ATCC 35512 / DSM 2944 / CIP 106514 / LMD 82.5 / NBRC 102493 / NCCB 82005 / GB17</strain>
        <strain evidence="5">DSM 2944</strain>
    </source>
</reference>
<geneLocation type="plasmid" evidence="7">
    <name>ppan2</name>
</geneLocation>
<feature type="signal peptide" evidence="1">
    <location>
        <begin position="1"/>
        <end position="23"/>
    </location>
</feature>
<proteinExistence type="predicted"/>
<dbReference type="Proteomes" id="UP000273626">
    <property type="component" value="Unassembled WGS sequence"/>
</dbReference>
<accession>A0A1I5NXF3</accession>
<dbReference type="GeneID" id="51370745"/>
<dbReference type="InterPro" id="IPR007210">
    <property type="entry name" value="ABC_Gly_betaine_transp_sub-bd"/>
</dbReference>
<dbReference type="CDD" id="cd13641">
    <property type="entry name" value="PBP2_HisX_like"/>
    <property type="match status" value="1"/>
</dbReference>
<evidence type="ECO:0000313" key="7">
    <source>
        <dbReference type="Proteomes" id="UP000326453"/>
    </source>
</evidence>
<dbReference type="OrthoDB" id="9786266at2"/>
<keyword evidence="6" id="KW-1185">Reference proteome</keyword>
<reference evidence="3 7" key="2">
    <citation type="submission" date="2019-01" db="EMBL/GenBank/DDBJ databases">
        <title>Complete Genome Sequence and Annotation of the Paracoccus pantotrophus type strain DSM 2944.</title>
        <authorList>
            <person name="Bockwoldt J.A."/>
            <person name="Zimmermann M."/>
            <person name="Tiso T."/>
            <person name="Blank L.M."/>
        </authorList>
    </citation>
    <scope>NUCLEOTIDE SEQUENCE [LARGE SCALE GENOMIC DNA]</scope>
    <source>
        <strain evidence="3 7">DSM 2944</strain>
        <plasmid evidence="3">pPAN2</plasmid>
        <plasmid evidence="7">ppan2</plasmid>
    </source>
</reference>
<evidence type="ECO:0000313" key="8">
    <source>
        <dbReference type="Proteomes" id="UP000509322"/>
    </source>
</evidence>
<dbReference type="Gene3D" id="3.40.190.100">
    <property type="entry name" value="Glycine betaine-binding periplasmic protein, domain 2"/>
    <property type="match status" value="1"/>
</dbReference>
<name>A0A1I5NXF3_PARPN</name>
<feature type="chain" id="PRO_5044559629" evidence="1">
    <location>
        <begin position="24"/>
        <end position="332"/>
    </location>
</feature>
<dbReference type="EMBL" id="CP058691">
    <property type="protein sequence ID" value="QLH16960.1"/>
    <property type="molecule type" value="Genomic_DNA"/>
</dbReference>
<dbReference type="AlphaFoldDB" id="A0A1I5NXF3"/>
<reference evidence="4 8" key="3">
    <citation type="submission" date="2020-07" db="EMBL/GenBank/DDBJ databases">
        <title>The complete genome of Paracoccus pantotrophus ACCC 10489.</title>
        <authorList>
            <person name="Si Y."/>
        </authorList>
    </citation>
    <scope>NUCLEOTIDE SEQUENCE [LARGE SCALE GENOMIC DNA]</scope>
    <source>
        <strain evidence="4 8">ACCC10489</strain>
        <plasmid evidence="4 8">unnamed1</plasmid>
    </source>
</reference>
<evidence type="ECO:0000313" key="5">
    <source>
        <dbReference type="EMBL" id="RKS43039.1"/>
    </source>
</evidence>
<evidence type="ECO:0000259" key="2">
    <source>
        <dbReference type="Pfam" id="PF04069"/>
    </source>
</evidence>
<dbReference type="Pfam" id="PF04069">
    <property type="entry name" value="OpuAC"/>
    <property type="match status" value="1"/>
</dbReference>
<dbReference type="GO" id="GO:0022857">
    <property type="term" value="F:transmembrane transporter activity"/>
    <property type="evidence" value="ECO:0007669"/>
    <property type="project" value="InterPro"/>
</dbReference>